<dbReference type="Pfam" id="PF25766">
    <property type="entry name" value="TPR_RPAP1"/>
    <property type="match status" value="1"/>
</dbReference>
<accession>A0A131YV41</accession>
<keyword evidence="4" id="KW-0539">Nucleus</keyword>
<keyword evidence="3" id="KW-0804">Transcription</keyword>
<proteinExistence type="inferred from homology"/>
<evidence type="ECO:0000256" key="5">
    <source>
        <dbReference type="SAM" id="MobiDB-lite"/>
    </source>
</evidence>
<evidence type="ECO:0000259" key="6">
    <source>
        <dbReference type="Pfam" id="PF08620"/>
    </source>
</evidence>
<dbReference type="PANTHER" id="PTHR21483">
    <property type="entry name" value="RNA POLYMERASE II-ASSOCIATED PROTEIN 1"/>
    <property type="match status" value="1"/>
</dbReference>
<feature type="compositionally biased region" description="Basic and acidic residues" evidence="5">
    <location>
        <begin position="35"/>
        <end position="49"/>
    </location>
</feature>
<dbReference type="GO" id="GO:0006366">
    <property type="term" value="P:transcription by RNA polymerase II"/>
    <property type="evidence" value="ECO:0007669"/>
    <property type="project" value="InterPro"/>
</dbReference>
<dbReference type="Pfam" id="PF08620">
    <property type="entry name" value="RPAP1_C"/>
    <property type="match status" value="1"/>
</dbReference>
<evidence type="ECO:0000313" key="9">
    <source>
        <dbReference type="EMBL" id="JAP82412.1"/>
    </source>
</evidence>
<dbReference type="InterPro" id="IPR013929">
    <property type="entry name" value="RPAP1_C"/>
</dbReference>
<reference evidence="9" key="1">
    <citation type="journal article" date="2016" name="Ticks Tick Borne Dis.">
        <title>De novo assembly and annotation of the salivary gland transcriptome of Rhipicephalus appendiculatus male and female ticks during blood feeding.</title>
        <authorList>
            <person name="de Castro M.H."/>
            <person name="de Klerk D."/>
            <person name="Pienaar R."/>
            <person name="Latif A.A."/>
            <person name="Rees D.J."/>
            <person name="Mans B.J."/>
        </authorList>
    </citation>
    <scope>NUCLEOTIDE SEQUENCE</scope>
    <source>
        <tissue evidence="9">Salivary glands</tissue>
    </source>
</reference>
<feature type="domain" description="RPAP1 C-terminal" evidence="6">
    <location>
        <begin position="351"/>
        <end position="413"/>
    </location>
</feature>
<dbReference type="EMBL" id="GEDV01006145">
    <property type="protein sequence ID" value="JAP82412.1"/>
    <property type="molecule type" value="Transcribed_RNA"/>
</dbReference>
<feature type="domain" description="RPAP1 N-terminal" evidence="7">
    <location>
        <begin position="165"/>
        <end position="206"/>
    </location>
</feature>
<feature type="compositionally biased region" description="Polar residues" evidence="5">
    <location>
        <begin position="235"/>
        <end position="244"/>
    </location>
</feature>
<comment type="similarity">
    <text evidence="2">Belongs to the RPAP1 family.</text>
</comment>
<name>A0A131YV41_RHIAP</name>
<comment type="subcellular location">
    <subcellularLocation>
        <location evidence="1">Nucleus</location>
    </subcellularLocation>
</comment>
<feature type="compositionally biased region" description="Low complexity" evidence="5">
    <location>
        <begin position="146"/>
        <end position="158"/>
    </location>
</feature>
<feature type="compositionally biased region" description="Polar residues" evidence="5">
    <location>
        <begin position="114"/>
        <end position="124"/>
    </location>
</feature>
<feature type="region of interest" description="Disordered" evidence="5">
    <location>
        <begin position="201"/>
        <end position="291"/>
    </location>
</feature>
<dbReference type="InterPro" id="IPR057989">
    <property type="entry name" value="TPR_RPAP1/MINIYO-like"/>
</dbReference>
<feature type="domain" description="RPAP1/MINIYO-like TPR repeats" evidence="8">
    <location>
        <begin position="1049"/>
        <end position="1249"/>
    </location>
</feature>
<feature type="region of interest" description="Disordered" evidence="5">
    <location>
        <begin position="20"/>
        <end position="77"/>
    </location>
</feature>
<evidence type="ECO:0000256" key="4">
    <source>
        <dbReference type="ARBA" id="ARBA00023242"/>
    </source>
</evidence>
<feature type="region of interest" description="Disordered" evidence="5">
    <location>
        <begin position="99"/>
        <end position="160"/>
    </location>
</feature>
<organism evidence="9">
    <name type="scientific">Rhipicephalus appendiculatus</name>
    <name type="common">Brown ear tick</name>
    <dbReference type="NCBI Taxonomy" id="34631"/>
    <lineage>
        <taxon>Eukaryota</taxon>
        <taxon>Metazoa</taxon>
        <taxon>Ecdysozoa</taxon>
        <taxon>Arthropoda</taxon>
        <taxon>Chelicerata</taxon>
        <taxon>Arachnida</taxon>
        <taxon>Acari</taxon>
        <taxon>Parasitiformes</taxon>
        <taxon>Ixodida</taxon>
        <taxon>Ixodoidea</taxon>
        <taxon>Ixodidae</taxon>
        <taxon>Rhipicephalinae</taxon>
        <taxon>Rhipicephalus</taxon>
        <taxon>Rhipicephalus</taxon>
    </lineage>
</organism>
<sequence>MDVRRPKQGETDEELIRLQEEFLKSGEKPSVQVVRAERKDPESEAKTHSVAEPNETTGVCDRKPPISTSNASDESPEVLHVQLDSVLCDVIERNVDKDIIRPPSPTAVPFPETTRVSGTASQGRKSLFASRFKKPNVAGNERDAPKPSSSMSSPGLALSKDDYEAVHAENLGRLASMSHEEKMKARQELLSRLDPATVAFLRSRRKPADSDSSRREHAKMASGDCIPGSKDDVRNNASPGTKQQMPGAHNELHPLGLKTERSKPYSSKPNVTTASEQKINMPAHSTTDTSEAADAQVPPLDEEELPIKPSEAAQKWIHMDDVEKDKLQWMTMLPPVKAPDPKDAAAPCVGRFDFDGELVPPDQEVPVHRGLHHHGDNPEMAGYSTAEILRLLRSQVRSQRLLALQLLERMLTKHWLGHYVGRLEGGDLLTQLLQSGLAPLVRSALDDRATVDAALAVLQALLVSQPEQALSGRAFLWRHGHRTFFLRPPAELENSSEISDVDLSQIDLIQALLRMDLLQRLYYILKTFRPGASGVASALLVMARLAQHSTEAATKVLNHPHLMNLIFEEFLPEHWSSPAVIKGKIAEAYGNPMWPALELVRTIAAAGKELADILMQRHRLGQCLAAYLALEPSASQLPTTDCLNLALEALRTWRVLLTYGLGGELDLYSVLARRLQLFSALDLDGVPFDLEYGAHLLHCMAVLPADTAKSCLAGLGVAMNMVSKRWLTLLARATDLRSVQMGVYTVAAMLHCLSSMWKLGETPDTSIVGTVQLVLNSQLAALMTSQLRSFSLFLAESEGSKVQSDSSSSQCLPCVASEEPVPCEGWDMASFEFLASVARLLRTMAAKSEAGRHEELCMARTSLLCNANVKAYLEQLCSHAKHWTRRCSQRWLCRPEFNLLFELLLLAASETLDENDAALYHEVSLTLLCTCAPGFQRQYLRVLQEVAFARNLACSQSSHSETLLMEDVSATEVESITGCSVAVTASDKLDSAVLSDIKAAYMKTLETILRQINESSAVSLTLRTKPLYSYDWLYIPLHRLCALEEVTRNYDRGHVLACLRWAIHLLSARQHFMRAFPPLVHFTRLASVFLAGPDLFLDMEVQGAMLLLLQLLEQTKLLCRTQRHLDLKDWPGLPSFSDFYLQLLEEYVGESYGDQVFASWLLVPLQGACDPHFRKLLFAENPEALAMTRLKPEQSVVPLSRFLEPPEENAIVLETYLKLLLSGRLSSTRSPLLHTIAEESVAQFVHSTASSPFKVHLLQVLSHRQKKEAAKRILRWTRAKATC</sequence>
<feature type="compositionally biased region" description="Polar residues" evidence="5">
    <location>
        <begin position="264"/>
        <end position="290"/>
    </location>
</feature>
<evidence type="ECO:0000256" key="2">
    <source>
        <dbReference type="ARBA" id="ARBA00009953"/>
    </source>
</evidence>
<evidence type="ECO:0000259" key="7">
    <source>
        <dbReference type="Pfam" id="PF08621"/>
    </source>
</evidence>
<protein>
    <submittedName>
        <fullName evidence="9">Rna polymerase ii associated protein 1</fullName>
    </submittedName>
</protein>
<evidence type="ECO:0000256" key="3">
    <source>
        <dbReference type="ARBA" id="ARBA00023163"/>
    </source>
</evidence>
<dbReference type="PANTHER" id="PTHR21483:SF18">
    <property type="entry name" value="RNA POLYMERASE II-ASSOCIATED PROTEIN 1"/>
    <property type="match status" value="1"/>
</dbReference>
<feature type="compositionally biased region" description="Basic and acidic residues" evidence="5">
    <location>
        <begin position="206"/>
        <end position="219"/>
    </location>
</feature>
<evidence type="ECO:0000256" key="1">
    <source>
        <dbReference type="ARBA" id="ARBA00004123"/>
    </source>
</evidence>
<dbReference type="InterPro" id="IPR013930">
    <property type="entry name" value="RPAP1_N"/>
</dbReference>
<dbReference type="InterPro" id="IPR039913">
    <property type="entry name" value="RPAP1/Rba50"/>
</dbReference>
<evidence type="ECO:0000259" key="8">
    <source>
        <dbReference type="Pfam" id="PF25766"/>
    </source>
</evidence>
<dbReference type="Pfam" id="PF08621">
    <property type="entry name" value="RPAP1_N"/>
    <property type="match status" value="1"/>
</dbReference>